<gene>
    <name evidence="2" type="ORF">BA1DRAFT_03227</name>
</gene>
<keyword evidence="1" id="KW-1133">Transmembrane helix</keyword>
<keyword evidence="3" id="KW-1185">Reference proteome</keyword>
<protein>
    <recommendedName>
        <fullName evidence="4">Oligosaccharide repeat unit polymerase</fullName>
    </recommendedName>
</protein>
<evidence type="ECO:0000313" key="2">
    <source>
        <dbReference type="EMBL" id="EYU14231.1"/>
    </source>
</evidence>
<feature type="transmembrane region" description="Helical" evidence="1">
    <location>
        <begin position="59"/>
        <end position="84"/>
    </location>
</feature>
<feature type="transmembrane region" description="Helical" evidence="1">
    <location>
        <begin position="225"/>
        <end position="242"/>
    </location>
</feature>
<accession>A0A022PET0</accession>
<evidence type="ECO:0000313" key="3">
    <source>
        <dbReference type="Proteomes" id="UP000023464"/>
    </source>
</evidence>
<feature type="transmembrane region" description="Helical" evidence="1">
    <location>
        <begin position="367"/>
        <end position="385"/>
    </location>
</feature>
<feature type="transmembrane region" description="Helical" evidence="1">
    <location>
        <begin position="335"/>
        <end position="355"/>
    </location>
</feature>
<keyword evidence="1" id="KW-0812">Transmembrane</keyword>
<dbReference type="EMBL" id="JFGV01000053">
    <property type="protein sequence ID" value="EYU14231.1"/>
    <property type="molecule type" value="Genomic_DNA"/>
</dbReference>
<evidence type="ECO:0000256" key="1">
    <source>
        <dbReference type="SAM" id="Phobius"/>
    </source>
</evidence>
<dbReference type="AlphaFoldDB" id="A0A022PET0"/>
<proteinExistence type="predicted"/>
<feature type="transmembrane region" description="Helical" evidence="1">
    <location>
        <begin position="37"/>
        <end position="53"/>
    </location>
</feature>
<evidence type="ECO:0008006" key="4">
    <source>
        <dbReference type="Google" id="ProtNLM"/>
    </source>
</evidence>
<organism evidence="2 3">
    <name type="scientific">Photorhabdus aegyptia</name>
    <dbReference type="NCBI Taxonomy" id="2805098"/>
    <lineage>
        <taxon>Bacteria</taxon>
        <taxon>Pseudomonadati</taxon>
        <taxon>Pseudomonadota</taxon>
        <taxon>Gammaproteobacteria</taxon>
        <taxon>Enterobacterales</taxon>
        <taxon>Morganellaceae</taxon>
        <taxon>Photorhabdus</taxon>
    </lineage>
</organism>
<keyword evidence="1" id="KW-0472">Membrane</keyword>
<feature type="transmembrane region" description="Helical" evidence="1">
    <location>
        <begin position="13"/>
        <end position="30"/>
    </location>
</feature>
<dbReference type="RefSeq" id="WP_152544335.1">
    <property type="nucleotide sequence ID" value="NZ_CAWLTM010000062.1"/>
</dbReference>
<comment type="caution">
    <text evidence="2">The sequence shown here is derived from an EMBL/GenBank/DDBJ whole genome shotgun (WGS) entry which is preliminary data.</text>
</comment>
<sequence length="409" mass="48178">MSTAIITEVNTNVYFYCLFISFIIVAWPKYTISPQSILFIYYGLWFFISPVFAERYQQLYIYDVNFSISFLLIFITLSIGLIFINLGENHSRKINESYNGSIYNKKINVKLKTIVIMYFLSTIFVVFIVVYSGGLSYWLDNPGDAFLNRAGTGVFVLGSHFSSMILATLSGYYVYRTKKYFYICLFIIWLFLTSPVHGSKFQISLLLILSLIPWIKDLRAASKGSFYLGFLLLIILFLGLYFRNTSWMTIKDIIPYTLNYFDTLDNLAISVRDFEPSFLKSFFMPFNKFLTPIGISDPKMYYDMNHWLTDIYNPAAWSIRATMQWPIETDMYLNFYYIFGIPLLALFFYIIGMFYGRARRKNDLGSWFVAIVITLLMISHLRGTIYNHTDFYMYPYIAAMYFFLRKYKF</sequence>
<feature type="transmembrane region" description="Helical" evidence="1">
    <location>
        <begin position="115"/>
        <end position="138"/>
    </location>
</feature>
<name>A0A022PET0_9GAMM</name>
<feature type="transmembrane region" description="Helical" evidence="1">
    <location>
        <begin position="180"/>
        <end position="196"/>
    </location>
</feature>
<reference evidence="2 3" key="1">
    <citation type="submission" date="2014-03" db="EMBL/GenBank/DDBJ databases">
        <title>Draft Genome of Photorhabdus luminescens BA1, an Egyptian Isolate.</title>
        <authorList>
            <person name="Ghazal S."/>
            <person name="Hurst S.G.IV."/>
            <person name="Morris K."/>
            <person name="Thomas K."/>
            <person name="Tisa L.S."/>
        </authorList>
    </citation>
    <scope>NUCLEOTIDE SEQUENCE [LARGE SCALE GENOMIC DNA]</scope>
    <source>
        <strain evidence="2 3">BA1</strain>
    </source>
</reference>
<dbReference type="Proteomes" id="UP000023464">
    <property type="component" value="Unassembled WGS sequence"/>
</dbReference>
<dbReference type="PATRIC" id="fig|1393736.3.peg.3298"/>
<feature type="transmembrane region" description="Helical" evidence="1">
    <location>
        <begin position="150"/>
        <end position="173"/>
    </location>
</feature>